<evidence type="ECO:0000313" key="3">
    <source>
        <dbReference type="Proteomes" id="UP001219525"/>
    </source>
</evidence>
<feature type="compositionally biased region" description="Basic residues" evidence="1">
    <location>
        <begin position="1"/>
        <end position="22"/>
    </location>
</feature>
<dbReference type="AlphaFoldDB" id="A0AAD6V318"/>
<protein>
    <submittedName>
        <fullName evidence="2">Uncharacterized protein</fullName>
    </submittedName>
</protein>
<feature type="region of interest" description="Disordered" evidence="1">
    <location>
        <begin position="157"/>
        <end position="179"/>
    </location>
</feature>
<evidence type="ECO:0000256" key="1">
    <source>
        <dbReference type="SAM" id="MobiDB-lite"/>
    </source>
</evidence>
<accession>A0AAD6V318</accession>
<feature type="region of interest" description="Disordered" evidence="1">
    <location>
        <begin position="1"/>
        <end position="36"/>
    </location>
</feature>
<proteinExistence type="predicted"/>
<sequence>MRSHHRKPSSLRPRTHNRHHRERAHDHAAPPPAITLARPPFADIARDALAAAAPDLAAVPADFIRHGLRATAPAMLAGIAALAPSHVPQALPRSRLPPALSVPLRAPAPGTPHPPLPTHIVAVSAAAKSSKDEMDGPTRPFPMHAVVLAAHCTKLTRLPPSSSPSPPLPGRIRHPPLLDVHRPPRRRLLRAPARPLLLPRAPRRRAVLHRLHPGSAPDPAHAFLAGILSLRTAQRALASHLYAAASGNLTTLMEHAGHVKELWQDMVALGVCDPGLWAALDVAWETVLGAMNLAAHPNAQ</sequence>
<organism evidence="2 3">
    <name type="scientific">Mycena pura</name>
    <dbReference type="NCBI Taxonomy" id="153505"/>
    <lineage>
        <taxon>Eukaryota</taxon>
        <taxon>Fungi</taxon>
        <taxon>Dikarya</taxon>
        <taxon>Basidiomycota</taxon>
        <taxon>Agaricomycotina</taxon>
        <taxon>Agaricomycetes</taxon>
        <taxon>Agaricomycetidae</taxon>
        <taxon>Agaricales</taxon>
        <taxon>Marasmiineae</taxon>
        <taxon>Mycenaceae</taxon>
        <taxon>Mycena</taxon>
    </lineage>
</organism>
<dbReference type="EMBL" id="JARJCW010000060">
    <property type="protein sequence ID" value="KAJ7201161.1"/>
    <property type="molecule type" value="Genomic_DNA"/>
</dbReference>
<keyword evidence="3" id="KW-1185">Reference proteome</keyword>
<evidence type="ECO:0000313" key="2">
    <source>
        <dbReference type="EMBL" id="KAJ7201161.1"/>
    </source>
</evidence>
<name>A0AAD6V318_9AGAR</name>
<dbReference type="Proteomes" id="UP001219525">
    <property type="component" value="Unassembled WGS sequence"/>
</dbReference>
<gene>
    <name evidence="2" type="ORF">GGX14DRAFT_659381</name>
</gene>
<reference evidence="2" key="1">
    <citation type="submission" date="2023-03" db="EMBL/GenBank/DDBJ databases">
        <title>Massive genome expansion in bonnet fungi (Mycena s.s.) driven by repeated elements and novel gene families across ecological guilds.</title>
        <authorList>
            <consortium name="Lawrence Berkeley National Laboratory"/>
            <person name="Harder C.B."/>
            <person name="Miyauchi S."/>
            <person name="Viragh M."/>
            <person name="Kuo A."/>
            <person name="Thoen E."/>
            <person name="Andreopoulos B."/>
            <person name="Lu D."/>
            <person name="Skrede I."/>
            <person name="Drula E."/>
            <person name="Henrissat B."/>
            <person name="Morin E."/>
            <person name="Kohler A."/>
            <person name="Barry K."/>
            <person name="LaButti K."/>
            <person name="Morin E."/>
            <person name="Salamov A."/>
            <person name="Lipzen A."/>
            <person name="Mereny Z."/>
            <person name="Hegedus B."/>
            <person name="Baldrian P."/>
            <person name="Stursova M."/>
            <person name="Weitz H."/>
            <person name="Taylor A."/>
            <person name="Grigoriev I.V."/>
            <person name="Nagy L.G."/>
            <person name="Martin F."/>
            <person name="Kauserud H."/>
        </authorList>
    </citation>
    <scope>NUCLEOTIDE SEQUENCE</scope>
    <source>
        <strain evidence="2">9144</strain>
    </source>
</reference>
<comment type="caution">
    <text evidence="2">The sequence shown here is derived from an EMBL/GenBank/DDBJ whole genome shotgun (WGS) entry which is preliminary data.</text>
</comment>